<name>A0A8T2QQE3_CERRI</name>
<keyword evidence="2" id="KW-1185">Reference proteome</keyword>
<dbReference type="EMBL" id="CM035438">
    <property type="protein sequence ID" value="KAH7286179.1"/>
    <property type="molecule type" value="Genomic_DNA"/>
</dbReference>
<evidence type="ECO:0000313" key="2">
    <source>
        <dbReference type="Proteomes" id="UP000825935"/>
    </source>
</evidence>
<reference evidence="1" key="1">
    <citation type="submission" date="2021-08" db="EMBL/GenBank/DDBJ databases">
        <title>WGS assembly of Ceratopteris richardii.</title>
        <authorList>
            <person name="Marchant D.B."/>
            <person name="Chen G."/>
            <person name="Jenkins J."/>
            <person name="Shu S."/>
            <person name="Leebens-Mack J."/>
            <person name="Grimwood J."/>
            <person name="Schmutz J."/>
            <person name="Soltis P."/>
            <person name="Soltis D."/>
            <person name="Chen Z.-H."/>
        </authorList>
    </citation>
    <scope>NUCLEOTIDE SEQUENCE</scope>
    <source>
        <strain evidence="1">Whitten #5841</strain>
        <tissue evidence="1">Leaf</tissue>
    </source>
</reference>
<accession>A0A8T2QQE3</accession>
<proteinExistence type="predicted"/>
<sequence length="127" mass="13893">MYDAIGVRRHAGMQAEVLNLIVEDLFQGHPISEKRLKELLGPTLLQVGAGAIVGILAGYLCCRGYSILLATEFNFWREGINSSGKAVHLNDLLICYSDYGLSSIYVPCFKDDSVDDDGARVSVELIV</sequence>
<dbReference type="Proteomes" id="UP000825935">
    <property type="component" value="Chromosome 33"/>
</dbReference>
<dbReference type="OrthoDB" id="1716650at2759"/>
<dbReference type="Pfam" id="PF02681">
    <property type="entry name" value="DUF212"/>
    <property type="match status" value="1"/>
</dbReference>
<gene>
    <name evidence="1" type="ORF">KP509_33G061500</name>
</gene>
<evidence type="ECO:0000313" key="1">
    <source>
        <dbReference type="EMBL" id="KAH7286179.1"/>
    </source>
</evidence>
<dbReference type="PANTHER" id="PTHR31446:SF29">
    <property type="entry name" value="ACID PHOSPHATASE_VANADIUM-DEPENDENT HALOPEROXIDASE-RELATED PROTEIN"/>
    <property type="match status" value="1"/>
</dbReference>
<dbReference type="PANTHER" id="PTHR31446">
    <property type="entry name" value="ACID PHOSPHATASE/VANADIUM-DEPENDENT HALOPEROXIDASE-RELATED PROTEIN"/>
    <property type="match status" value="1"/>
</dbReference>
<dbReference type="InterPro" id="IPR003832">
    <property type="entry name" value="DUF212"/>
</dbReference>
<protein>
    <submittedName>
        <fullName evidence="1">Uncharacterized protein</fullName>
    </submittedName>
</protein>
<comment type="caution">
    <text evidence="1">The sequence shown here is derived from an EMBL/GenBank/DDBJ whole genome shotgun (WGS) entry which is preliminary data.</text>
</comment>
<organism evidence="1 2">
    <name type="scientific">Ceratopteris richardii</name>
    <name type="common">Triangle waterfern</name>
    <dbReference type="NCBI Taxonomy" id="49495"/>
    <lineage>
        <taxon>Eukaryota</taxon>
        <taxon>Viridiplantae</taxon>
        <taxon>Streptophyta</taxon>
        <taxon>Embryophyta</taxon>
        <taxon>Tracheophyta</taxon>
        <taxon>Polypodiopsida</taxon>
        <taxon>Polypodiidae</taxon>
        <taxon>Polypodiales</taxon>
        <taxon>Pteridineae</taxon>
        <taxon>Pteridaceae</taxon>
        <taxon>Parkerioideae</taxon>
        <taxon>Ceratopteris</taxon>
    </lineage>
</organism>
<dbReference type="AlphaFoldDB" id="A0A8T2QQE3"/>